<dbReference type="AlphaFoldDB" id="A0A4V2J3N9"/>
<feature type="transmembrane region" description="Helical" evidence="2">
    <location>
        <begin position="63"/>
        <end position="84"/>
    </location>
</feature>
<evidence type="ECO:0000256" key="1">
    <source>
        <dbReference type="SAM" id="MobiDB-lite"/>
    </source>
</evidence>
<proteinExistence type="predicted"/>
<organism evidence="3 4">
    <name type="scientific">Paenibacillus thalictri</name>
    <dbReference type="NCBI Taxonomy" id="2527873"/>
    <lineage>
        <taxon>Bacteria</taxon>
        <taxon>Bacillati</taxon>
        <taxon>Bacillota</taxon>
        <taxon>Bacilli</taxon>
        <taxon>Bacillales</taxon>
        <taxon>Paenibacillaceae</taxon>
        <taxon>Paenibacillus</taxon>
    </lineage>
</organism>
<dbReference type="RefSeq" id="WP_131016097.1">
    <property type="nucleotide sequence ID" value="NZ_SIRE01000019.1"/>
</dbReference>
<sequence>MNNKQNTGEFSELADLLANTEMDGSAYRERIFNRLKSKLESGAIQANYIQGSGIHMKKNKWKAVAVSAAAVICLCGIFSTTSYAQDMIQSILARFQVGNMVITQYDKELPAAEVNKGAAQEQSARSERPQREAPKNMSLQDARKATGIAFPAPAWLSEHYQLANCVVQGDHMIEVQYKKDSEFMSLLISKGGNNGIGTTGEVKKEAIGGTTVYFANGIVLWEHDGFTYELYQMTEKDFDNETLGKIITSLSSK</sequence>
<gene>
    <name evidence="3" type="ORF">EYB31_24600</name>
</gene>
<evidence type="ECO:0000313" key="3">
    <source>
        <dbReference type="EMBL" id="TBL74512.1"/>
    </source>
</evidence>
<evidence type="ECO:0008006" key="5">
    <source>
        <dbReference type="Google" id="ProtNLM"/>
    </source>
</evidence>
<accession>A0A4V2J3N9</accession>
<protein>
    <recommendedName>
        <fullName evidence="5">DUF4367 domain-containing protein</fullName>
    </recommendedName>
</protein>
<keyword evidence="4" id="KW-1185">Reference proteome</keyword>
<evidence type="ECO:0000256" key="2">
    <source>
        <dbReference type="SAM" id="Phobius"/>
    </source>
</evidence>
<keyword evidence="2" id="KW-0472">Membrane</keyword>
<dbReference type="OrthoDB" id="2571194at2"/>
<name>A0A4V2J3N9_9BACL</name>
<feature type="compositionally biased region" description="Basic and acidic residues" evidence="1">
    <location>
        <begin position="124"/>
        <end position="134"/>
    </location>
</feature>
<reference evidence="3 4" key="1">
    <citation type="submission" date="2019-02" db="EMBL/GenBank/DDBJ databases">
        <title>Paenibacillus sp. nov., isolated from surface-sterilized tissue of Thalictrum simplex L.</title>
        <authorList>
            <person name="Tuo L."/>
        </authorList>
    </citation>
    <scope>NUCLEOTIDE SEQUENCE [LARGE SCALE GENOMIC DNA]</scope>
    <source>
        <strain evidence="3 4">N2SHLJ1</strain>
    </source>
</reference>
<dbReference type="EMBL" id="SIRE01000019">
    <property type="protein sequence ID" value="TBL74512.1"/>
    <property type="molecule type" value="Genomic_DNA"/>
</dbReference>
<dbReference type="Proteomes" id="UP000293142">
    <property type="component" value="Unassembled WGS sequence"/>
</dbReference>
<feature type="region of interest" description="Disordered" evidence="1">
    <location>
        <begin position="114"/>
        <end position="139"/>
    </location>
</feature>
<evidence type="ECO:0000313" key="4">
    <source>
        <dbReference type="Proteomes" id="UP000293142"/>
    </source>
</evidence>
<keyword evidence="2" id="KW-1133">Transmembrane helix</keyword>
<keyword evidence="2" id="KW-0812">Transmembrane</keyword>
<comment type="caution">
    <text evidence="3">The sequence shown here is derived from an EMBL/GenBank/DDBJ whole genome shotgun (WGS) entry which is preliminary data.</text>
</comment>